<feature type="transmembrane region" description="Helical" evidence="8">
    <location>
        <begin position="269"/>
        <end position="288"/>
    </location>
</feature>
<dbReference type="RefSeq" id="WP_136961637.1">
    <property type="nucleotide sequence ID" value="NZ_CP039690.1"/>
</dbReference>
<sequence length="325" mass="32392">MTAILVPICLVLAGLSLLAGPVPLSPVDVVSGLIGGDTTAAIIVTEIRLPRTLLALMIGATLGLAGAALQGLVRNPLAEPTLFGAPSAAAFASAAMLALGGASALSFWLPVAGMTGAFVSVAALLLVAGPHASLTVLLLAGIALASLFGAGTALVLNLAPNPFAALEIAFWLLGSLEDRSFVHIAIAGPFMAAGAVLLASQAKVYRALTFGEEVAASLGAHLGRARIAVTFGLALGVGAAVSVAGAIGFVGLVAPHLVRRAVNADPGRILLPAALAGAALLTAADILARLIPATTEIKTGVITALIGVPFLLWRIFGERRLEAGQ</sequence>
<evidence type="ECO:0000256" key="5">
    <source>
        <dbReference type="ARBA" id="ARBA00022692"/>
    </source>
</evidence>
<evidence type="ECO:0000256" key="7">
    <source>
        <dbReference type="ARBA" id="ARBA00023136"/>
    </source>
</evidence>
<dbReference type="CDD" id="cd06550">
    <property type="entry name" value="TM_ABC_iron-siderophores_like"/>
    <property type="match status" value="1"/>
</dbReference>
<evidence type="ECO:0000256" key="4">
    <source>
        <dbReference type="ARBA" id="ARBA00022475"/>
    </source>
</evidence>
<keyword evidence="5 8" id="KW-0812">Transmembrane</keyword>
<dbReference type="Pfam" id="PF01032">
    <property type="entry name" value="FecCD"/>
    <property type="match status" value="1"/>
</dbReference>
<name>A0A4D7B5D0_9HYPH</name>
<keyword evidence="10" id="KW-1185">Reference proteome</keyword>
<gene>
    <name evidence="9" type="ORF">E8M01_19440</name>
</gene>
<organism evidence="9 10">
    <name type="scientific">Phreatobacter stygius</name>
    <dbReference type="NCBI Taxonomy" id="1940610"/>
    <lineage>
        <taxon>Bacteria</taxon>
        <taxon>Pseudomonadati</taxon>
        <taxon>Pseudomonadota</taxon>
        <taxon>Alphaproteobacteria</taxon>
        <taxon>Hyphomicrobiales</taxon>
        <taxon>Phreatobacteraceae</taxon>
        <taxon>Phreatobacter</taxon>
    </lineage>
</organism>
<dbReference type="InterPro" id="IPR000522">
    <property type="entry name" value="ABC_transptr_permease_BtuC"/>
</dbReference>
<reference evidence="9 10" key="1">
    <citation type="submission" date="2019-04" db="EMBL/GenBank/DDBJ databases">
        <title>Phreatobacter aquaticus sp. nov.</title>
        <authorList>
            <person name="Choi A."/>
        </authorList>
    </citation>
    <scope>NUCLEOTIDE SEQUENCE [LARGE SCALE GENOMIC DNA]</scope>
    <source>
        <strain evidence="9 10">KCTC 52518</strain>
    </source>
</reference>
<dbReference type="Proteomes" id="UP000298781">
    <property type="component" value="Chromosome"/>
</dbReference>
<evidence type="ECO:0000256" key="6">
    <source>
        <dbReference type="ARBA" id="ARBA00022989"/>
    </source>
</evidence>
<protein>
    <submittedName>
        <fullName evidence="9">Iron ABC transporter permease</fullName>
    </submittedName>
</protein>
<feature type="transmembrane region" description="Helical" evidence="8">
    <location>
        <begin position="227"/>
        <end position="249"/>
    </location>
</feature>
<feature type="transmembrane region" description="Helical" evidence="8">
    <location>
        <begin position="107"/>
        <end position="129"/>
    </location>
</feature>
<dbReference type="PANTHER" id="PTHR30472">
    <property type="entry name" value="FERRIC ENTEROBACTIN TRANSPORT SYSTEM PERMEASE PROTEIN"/>
    <property type="match status" value="1"/>
</dbReference>
<dbReference type="KEGG" id="pstg:E8M01_19440"/>
<comment type="subcellular location">
    <subcellularLocation>
        <location evidence="1">Cell membrane</location>
        <topology evidence="1">Multi-pass membrane protein</topology>
    </subcellularLocation>
</comment>
<evidence type="ECO:0000313" key="10">
    <source>
        <dbReference type="Proteomes" id="UP000298781"/>
    </source>
</evidence>
<accession>A0A4D7B5D0</accession>
<evidence type="ECO:0000256" key="8">
    <source>
        <dbReference type="SAM" id="Phobius"/>
    </source>
</evidence>
<dbReference type="GO" id="GO:0005886">
    <property type="term" value="C:plasma membrane"/>
    <property type="evidence" value="ECO:0007669"/>
    <property type="project" value="UniProtKB-SubCell"/>
</dbReference>
<feature type="transmembrane region" description="Helical" evidence="8">
    <location>
        <begin position="300"/>
        <end position="316"/>
    </location>
</feature>
<keyword evidence="7 8" id="KW-0472">Membrane</keyword>
<feature type="transmembrane region" description="Helical" evidence="8">
    <location>
        <begin position="53"/>
        <end position="73"/>
    </location>
</feature>
<dbReference type="OrthoDB" id="9811975at2"/>
<dbReference type="Gene3D" id="1.10.3470.10">
    <property type="entry name" value="ABC transporter involved in vitamin B12 uptake, BtuC"/>
    <property type="match status" value="1"/>
</dbReference>
<proteinExistence type="inferred from homology"/>
<feature type="transmembrane region" description="Helical" evidence="8">
    <location>
        <begin position="80"/>
        <end position="101"/>
    </location>
</feature>
<dbReference type="AlphaFoldDB" id="A0A4D7B5D0"/>
<dbReference type="PANTHER" id="PTHR30472:SF25">
    <property type="entry name" value="ABC TRANSPORTER PERMEASE PROTEIN MJ0876-RELATED"/>
    <property type="match status" value="1"/>
</dbReference>
<evidence type="ECO:0000256" key="1">
    <source>
        <dbReference type="ARBA" id="ARBA00004651"/>
    </source>
</evidence>
<feature type="transmembrane region" description="Helical" evidence="8">
    <location>
        <begin position="180"/>
        <end position="199"/>
    </location>
</feature>
<dbReference type="SUPFAM" id="SSF81345">
    <property type="entry name" value="ABC transporter involved in vitamin B12 uptake, BtuC"/>
    <property type="match status" value="1"/>
</dbReference>
<feature type="transmembrane region" description="Helical" evidence="8">
    <location>
        <begin position="136"/>
        <end position="160"/>
    </location>
</feature>
<evidence type="ECO:0000313" key="9">
    <source>
        <dbReference type="EMBL" id="QCI66193.1"/>
    </source>
</evidence>
<comment type="similarity">
    <text evidence="2">Belongs to the binding-protein-dependent transport system permease family. FecCD subfamily.</text>
</comment>
<evidence type="ECO:0000256" key="2">
    <source>
        <dbReference type="ARBA" id="ARBA00007935"/>
    </source>
</evidence>
<dbReference type="EMBL" id="CP039690">
    <property type="protein sequence ID" value="QCI66193.1"/>
    <property type="molecule type" value="Genomic_DNA"/>
</dbReference>
<keyword evidence="3" id="KW-0813">Transport</keyword>
<dbReference type="GO" id="GO:0022857">
    <property type="term" value="F:transmembrane transporter activity"/>
    <property type="evidence" value="ECO:0007669"/>
    <property type="project" value="InterPro"/>
</dbReference>
<keyword evidence="6 8" id="KW-1133">Transmembrane helix</keyword>
<keyword evidence="4" id="KW-1003">Cell membrane</keyword>
<evidence type="ECO:0000256" key="3">
    <source>
        <dbReference type="ARBA" id="ARBA00022448"/>
    </source>
</evidence>
<dbReference type="InterPro" id="IPR037294">
    <property type="entry name" value="ABC_BtuC-like"/>
</dbReference>